<evidence type="ECO:0000256" key="4">
    <source>
        <dbReference type="ARBA" id="ARBA00022989"/>
    </source>
</evidence>
<dbReference type="SUPFAM" id="SSF109998">
    <property type="entry name" value="Triger factor/SurA peptide-binding domain-like"/>
    <property type="match status" value="1"/>
</dbReference>
<dbReference type="InterPro" id="IPR052029">
    <property type="entry name" value="PpiD_chaperone"/>
</dbReference>
<comment type="subcellular location">
    <subcellularLocation>
        <location evidence="1">Cell membrane</location>
        <topology evidence="1">Single-pass type II membrane protein</topology>
    </subcellularLocation>
</comment>
<keyword evidence="3 8" id="KW-0812">Transmembrane</keyword>
<evidence type="ECO:0000256" key="7">
    <source>
        <dbReference type="ARBA" id="ARBA00038408"/>
    </source>
</evidence>
<dbReference type="eggNOG" id="COG0760">
    <property type="taxonomic scope" value="Bacteria"/>
</dbReference>
<dbReference type="PANTHER" id="PTHR47529:SF1">
    <property type="entry name" value="PERIPLASMIC CHAPERONE PPID"/>
    <property type="match status" value="1"/>
</dbReference>
<proteinExistence type="inferred from homology"/>
<keyword evidence="5 8" id="KW-0472">Membrane</keyword>
<dbReference type="HOGENOM" id="CLU_552854_0_0_7"/>
<evidence type="ECO:0000256" key="3">
    <source>
        <dbReference type="ARBA" id="ARBA00022692"/>
    </source>
</evidence>
<keyword evidence="2" id="KW-1003">Cell membrane</keyword>
<keyword evidence="4 8" id="KW-1133">Transmembrane helix</keyword>
<dbReference type="PANTHER" id="PTHR47529">
    <property type="entry name" value="PEPTIDYL-PROLYL CIS-TRANS ISOMERASE D"/>
    <property type="match status" value="1"/>
</dbReference>
<evidence type="ECO:0000313" key="10">
    <source>
        <dbReference type="EMBL" id="ADV46687.1"/>
    </source>
</evidence>
<protein>
    <recommendedName>
        <fullName evidence="9">PpiC domain-containing protein</fullName>
    </recommendedName>
</protein>
<evidence type="ECO:0000256" key="5">
    <source>
        <dbReference type="ARBA" id="ARBA00023136"/>
    </source>
</evidence>
<evidence type="ECO:0000259" key="9">
    <source>
        <dbReference type="Pfam" id="PF13145"/>
    </source>
</evidence>
<dbReference type="KEGG" id="nsa:Nitsa_1438"/>
<accession>E6WZP6</accession>
<evidence type="ECO:0000256" key="6">
    <source>
        <dbReference type="ARBA" id="ARBA00023186"/>
    </source>
</evidence>
<dbReference type="Proteomes" id="UP000008633">
    <property type="component" value="Chromosome"/>
</dbReference>
<dbReference type="GO" id="GO:0003755">
    <property type="term" value="F:peptidyl-prolyl cis-trans isomerase activity"/>
    <property type="evidence" value="ECO:0007669"/>
    <property type="project" value="InterPro"/>
</dbReference>
<sequence length="488" mass="55211">MIAWMQKHNKYLVVTIWIATIAFIGAGFVGWGTYKYGSKASSIAQVGDVSITQEKFNFTYQNLYREFAQKLGGKFDDAKAKEMKLPQLVFNRLVMQAYLLNLAKEYGIIVSDKELAEAIASLPSFQSGGAFDKKIYETFLSSRRLSAKAFESILRDDLTIEKLMKLISKGSVPYEREVTAAALSVADKIRYTVLSPSDVNVSVDTAAVKKYWEQHKESYKTPRRYKLEILWTDTSAINPDEKELEKFYHKNSFDYTDAQGKELSFEAAKAQVLRDYRIKAGKKAALLDYIALKKGKKQASEVKTVAEGSPELSDELWKEIKTHSSGSLIKPKPVGDRYATVKVDQVIEPKIMDFDTASKLAEKDWLAQAKREALNKKVENLMKNPAALTRQSAYLSLTKTEELPPLNLGESLQFLQKLFTSNDKNGIIDLNKKKVVYAIVDQKFEKGDENLSRSIKATADRIKKSEFEENLLKELSAKYPVKKFVKGI</sequence>
<keyword evidence="11" id="KW-1185">Reference proteome</keyword>
<feature type="transmembrane region" description="Helical" evidence="8">
    <location>
        <begin position="12"/>
        <end position="34"/>
    </location>
</feature>
<evidence type="ECO:0000256" key="1">
    <source>
        <dbReference type="ARBA" id="ARBA00004401"/>
    </source>
</evidence>
<dbReference type="Pfam" id="PF13145">
    <property type="entry name" value="Rotamase_2"/>
    <property type="match status" value="1"/>
</dbReference>
<reference evidence="11" key="2">
    <citation type="submission" date="2011-01" db="EMBL/GenBank/DDBJ databases">
        <title>The complete genome of Nitratifractor salsuginis DSM 16511.</title>
        <authorList>
            <consortium name="US DOE Joint Genome Institute (JGI-PGF)"/>
            <person name="Lucas S."/>
            <person name="Copeland A."/>
            <person name="Lapidus A."/>
            <person name="Bruce D."/>
            <person name="Goodwin L."/>
            <person name="Pitluck S."/>
            <person name="Kyrpides N."/>
            <person name="Mavromatis K."/>
            <person name="Ivanova N."/>
            <person name="Mikhailova N."/>
            <person name="Zeytun A."/>
            <person name="Detter J.C."/>
            <person name="Tapia R."/>
            <person name="Han C."/>
            <person name="Land M."/>
            <person name="Hauser L."/>
            <person name="Markowitz V."/>
            <person name="Cheng J.-F."/>
            <person name="Hugenholtz P."/>
            <person name="Woyke T."/>
            <person name="Wu D."/>
            <person name="Tindall B."/>
            <person name="Schuetze A."/>
            <person name="Brambilla E."/>
            <person name="Klenk H.-P."/>
            <person name="Eisen J.A."/>
        </authorList>
    </citation>
    <scope>NUCLEOTIDE SEQUENCE [LARGE SCALE GENOMIC DNA]</scope>
    <source>
        <strain evidence="11">DSM 16511 / JCM 12458 / E9I37-1</strain>
    </source>
</reference>
<dbReference type="EMBL" id="CP002452">
    <property type="protein sequence ID" value="ADV46687.1"/>
    <property type="molecule type" value="Genomic_DNA"/>
</dbReference>
<name>E6WZP6_NITSE</name>
<keyword evidence="6" id="KW-0143">Chaperone</keyword>
<evidence type="ECO:0000313" key="11">
    <source>
        <dbReference type="Proteomes" id="UP000008633"/>
    </source>
</evidence>
<dbReference type="Pfam" id="PF13624">
    <property type="entry name" value="SurA_N_3"/>
    <property type="match status" value="1"/>
</dbReference>
<dbReference type="AlphaFoldDB" id="E6WZP6"/>
<comment type="similarity">
    <text evidence="7">Belongs to the PpiD chaperone family.</text>
</comment>
<dbReference type="STRING" id="749222.Nitsa_1438"/>
<dbReference type="InterPro" id="IPR000297">
    <property type="entry name" value="PPIase_PpiC"/>
</dbReference>
<dbReference type="GO" id="GO:0005886">
    <property type="term" value="C:plasma membrane"/>
    <property type="evidence" value="ECO:0007669"/>
    <property type="project" value="UniProtKB-SubCell"/>
</dbReference>
<organism evidence="10 11">
    <name type="scientific">Nitratifractor salsuginis (strain DSM 16511 / JCM 12458 / E9I37-1)</name>
    <dbReference type="NCBI Taxonomy" id="749222"/>
    <lineage>
        <taxon>Bacteria</taxon>
        <taxon>Pseudomonadati</taxon>
        <taxon>Campylobacterota</taxon>
        <taxon>Epsilonproteobacteria</taxon>
        <taxon>Campylobacterales</taxon>
        <taxon>Sulfurovaceae</taxon>
        <taxon>Nitratifractor</taxon>
    </lineage>
</organism>
<reference evidence="10 11" key="1">
    <citation type="journal article" date="2011" name="Stand. Genomic Sci.">
        <title>Complete genome sequence of Nitratifractor salsuginis type strain (E9I37-1).</title>
        <authorList>
            <person name="Anderson I."/>
            <person name="Sikorski J."/>
            <person name="Zeytun A."/>
            <person name="Nolan M."/>
            <person name="Lapidus A."/>
            <person name="Lucas S."/>
            <person name="Hammon N."/>
            <person name="Deshpande S."/>
            <person name="Cheng J.F."/>
            <person name="Tapia R."/>
            <person name="Han C."/>
            <person name="Goodwin L."/>
            <person name="Pitluck S."/>
            <person name="Liolios K."/>
            <person name="Pagani I."/>
            <person name="Ivanova N."/>
            <person name="Huntemann M."/>
            <person name="Mavromatis K."/>
            <person name="Ovchinikova G."/>
            <person name="Pati A."/>
            <person name="Chen A."/>
            <person name="Palaniappan K."/>
            <person name="Land M."/>
            <person name="Hauser L."/>
            <person name="Brambilla E.M."/>
            <person name="Ngatchou-Djao O.D."/>
            <person name="Rohde M."/>
            <person name="Tindall B.J."/>
            <person name="Goker M."/>
            <person name="Detter J.C."/>
            <person name="Woyke T."/>
            <person name="Bristow J."/>
            <person name="Eisen J.A."/>
            <person name="Markowitz V."/>
            <person name="Hugenholtz P."/>
            <person name="Klenk H.P."/>
            <person name="Kyrpides N.C."/>
        </authorList>
    </citation>
    <scope>NUCLEOTIDE SEQUENCE [LARGE SCALE GENOMIC DNA]</scope>
    <source>
        <strain evidence="11">DSM 16511 / JCM 12458 / E9I37-1</strain>
    </source>
</reference>
<evidence type="ECO:0000256" key="8">
    <source>
        <dbReference type="SAM" id="Phobius"/>
    </source>
</evidence>
<dbReference type="InterPro" id="IPR027304">
    <property type="entry name" value="Trigger_fact/SurA_dom_sf"/>
</dbReference>
<dbReference type="Gene3D" id="1.10.4030.10">
    <property type="entry name" value="Porin chaperone SurA, peptide-binding domain"/>
    <property type="match status" value="1"/>
</dbReference>
<dbReference type="RefSeq" id="WP_013554376.1">
    <property type="nucleotide sequence ID" value="NC_014935.1"/>
</dbReference>
<evidence type="ECO:0000256" key="2">
    <source>
        <dbReference type="ARBA" id="ARBA00022475"/>
    </source>
</evidence>
<dbReference type="OrthoDB" id="9788030at2"/>
<gene>
    <name evidence="10" type="ordered locus">Nitsa_1438</name>
</gene>
<feature type="domain" description="PpiC" evidence="9">
    <location>
        <begin position="239"/>
        <end position="358"/>
    </location>
</feature>